<sequence length="53" mass="6308">MNTAVIPTTIRFNRTPVSFTTIPDQKRTTNVHPYIRLRWTEQVVDKQFHQLPN</sequence>
<dbReference type="AlphaFoldDB" id="A0A9D4JZI7"/>
<name>A0A9D4JZI7_DREPO</name>
<evidence type="ECO:0000313" key="1">
    <source>
        <dbReference type="EMBL" id="KAH3830585.1"/>
    </source>
</evidence>
<reference evidence="1" key="2">
    <citation type="submission" date="2020-11" db="EMBL/GenBank/DDBJ databases">
        <authorList>
            <person name="McCartney M.A."/>
            <person name="Auch B."/>
            <person name="Kono T."/>
            <person name="Mallez S."/>
            <person name="Becker A."/>
            <person name="Gohl D.M."/>
            <person name="Silverstein K.A.T."/>
            <person name="Koren S."/>
            <person name="Bechman K.B."/>
            <person name="Herman A."/>
            <person name="Abrahante J.E."/>
            <person name="Garbe J."/>
        </authorList>
    </citation>
    <scope>NUCLEOTIDE SEQUENCE</scope>
    <source>
        <strain evidence="1">Duluth1</strain>
        <tissue evidence="1">Whole animal</tissue>
    </source>
</reference>
<dbReference type="EMBL" id="JAIWYP010000004">
    <property type="protein sequence ID" value="KAH3830585.1"/>
    <property type="molecule type" value="Genomic_DNA"/>
</dbReference>
<comment type="caution">
    <text evidence="1">The sequence shown here is derived from an EMBL/GenBank/DDBJ whole genome shotgun (WGS) entry which is preliminary data.</text>
</comment>
<evidence type="ECO:0000313" key="2">
    <source>
        <dbReference type="Proteomes" id="UP000828390"/>
    </source>
</evidence>
<organism evidence="1 2">
    <name type="scientific">Dreissena polymorpha</name>
    <name type="common">Zebra mussel</name>
    <name type="synonym">Mytilus polymorpha</name>
    <dbReference type="NCBI Taxonomy" id="45954"/>
    <lineage>
        <taxon>Eukaryota</taxon>
        <taxon>Metazoa</taxon>
        <taxon>Spiralia</taxon>
        <taxon>Lophotrochozoa</taxon>
        <taxon>Mollusca</taxon>
        <taxon>Bivalvia</taxon>
        <taxon>Autobranchia</taxon>
        <taxon>Heteroconchia</taxon>
        <taxon>Euheterodonta</taxon>
        <taxon>Imparidentia</taxon>
        <taxon>Neoheterodontei</taxon>
        <taxon>Myida</taxon>
        <taxon>Dreissenoidea</taxon>
        <taxon>Dreissenidae</taxon>
        <taxon>Dreissena</taxon>
    </lineage>
</organism>
<keyword evidence="2" id="KW-1185">Reference proteome</keyword>
<dbReference type="Proteomes" id="UP000828390">
    <property type="component" value="Unassembled WGS sequence"/>
</dbReference>
<accession>A0A9D4JZI7</accession>
<reference evidence="1" key="1">
    <citation type="journal article" date="2019" name="bioRxiv">
        <title>The Genome of the Zebra Mussel, Dreissena polymorpha: A Resource for Invasive Species Research.</title>
        <authorList>
            <person name="McCartney M.A."/>
            <person name="Auch B."/>
            <person name="Kono T."/>
            <person name="Mallez S."/>
            <person name="Zhang Y."/>
            <person name="Obille A."/>
            <person name="Becker A."/>
            <person name="Abrahante J.E."/>
            <person name="Garbe J."/>
            <person name="Badalamenti J.P."/>
            <person name="Herman A."/>
            <person name="Mangelson H."/>
            <person name="Liachko I."/>
            <person name="Sullivan S."/>
            <person name="Sone E.D."/>
            <person name="Koren S."/>
            <person name="Silverstein K.A.T."/>
            <person name="Beckman K.B."/>
            <person name="Gohl D.M."/>
        </authorList>
    </citation>
    <scope>NUCLEOTIDE SEQUENCE</scope>
    <source>
        <strain evidence="1">Duluth1</strain>
        <tissue evidence="1">Whole animal</tissue>
    </source>
</reference>
<proteinExistence type="predicted"/>
<gene>
    <name evidence="1" type="ORF">DPMN_103830</name>
</gene>
<protein>
    <submittedName>
        <fullName evidence="1">Uncharacterized protein</fullName>
    </submittedName>
</protein>